<evidence type="ECO:0000313" key="2">
    <source>
        <dbReference type="Proteomes" id="UP000050360"/>
    </source>
</evidence>
<sequence length="136" mass="15884">MAGVHSKFKMPVEKMTGRIIKAMENPHVDIISHPTGRLIMKREEYQIDVEKILEAARGTKTALEINSYPERLDMKDVYIKRAREEGVKMIINTDSHIPSQLHYIEYGISQARRGWAEKEDIINCWPVEKLLKFFNE</sequence>
<accession>A0A0P8CC20</accession>
<dbReference type="PANTHER" id="PTHR36928:SF1">
    <property type="entry name" value="PHOSPHATASE YCDX-RELATED"/>
    <property type="match status" value="1"/>
</dbReference>
<proteinExistence type="predicted"/>
<comment type="caution">
    <text evidence="1">The sequence shown here is derived from an EMBL/GenBank/DDBJ whole genome shotgun (WGS) entry which is preliminary data.</text>
</comment>
<reference evidence="1 2" key="1">
    <citation type="submission" date="2015-09" db="EMBL/GenBank/DDBJ databases">
        <title>A metagenomics-based metabolic model of nitrate-dependent anaerobic oxidation of methane by Methanoperedens-like archaea.</title>
        <authorList>
            <person name="Arshad A."/>
            <person name="Speth D.R."/>
            <person name="De Graaf R.M."/>
            <person name="Op Den Camp H.J."/>
            <person name="Jetten M.S."/>
            <person name="Welte C.U."/>
        </authorList>
    </citation>
    <scope>NUCLEOTIDE SEQUENCE [LARGE SCALE GENOMIC DNA]</scope>
</reference>
<gene>
    <name evidence="1" type="ORF">MPEBLZ_00976</name>
</gene>
<dbReference type="PANTHER" id="PTHR36928">
    <property type="entry name" value="PHOSPHATASE YCDX-RELATED"/>
    <property type="match status" value="1"/>
</dbReference>
<protein>
    <submittedName>
        <fullName evidence="1">DNA polymerase X family / putative histidinol phosphatase</fullName>
    </submittedName>
</protein>
<dbReference type="InterPro" id="IPR016195">
    <property type="entry name" value="Pol/histidinol_Pase-like"/>
</dbReference>
<dbReference type="InterPro" id="IPR050243">
    <property type="entry name" value="PHP_phosphatase"/>
</dbReference>
<dbReference type="GO" id="GO:0042578">
    <property type="term" value="F:phosphoric ester hydrolase activity"/>
    <property type="evidence" value="ECO:0007669"/>
    <property type="project" value="TreeGrafter"/>
</dbReference>
<dbReference type="SUPFAM" id="SSF89550">
    <property type="entry name" value="PHP domain-like"/>
    <property type="match status" value="1"/>
</dbReference>
<dbReference type="Gene3D" id="3.20.20.140">
    <property type="entry name" value="Metal-dependent hydrolases"/>
    <property type="match status" value="1"/>
</dbReference>
<name>A0A0P8CC20_9EURY</name>
<organism evidence="1 2">
    <name type="scientific">Candidatus Methanoperedens nitratireducens</name>
    <dbReference type="NCBI Taxonomy" id="1392998"/>
    <lineage>
        <taxon>Archaea</taxon>
        <taxon>Methanobacteriati</taxon>
        <taxon>Methanobacteriota</taxon>
        <taxon>Stenosarchaea group</taxon>
        <taxon>Methanomicrobia</taxon>
        <taxon>Methanosarcinales</taxon>
        <taxon>ANME-2 cluster</taxon>
        <taxon>Candidatus Methanoperedentaceae</taxon>
        <taxon>Candidatus Methanoperedens</taxon>
    </lineage>
</organism>
<dbReference type="AlphaFoldDB" id="A0A0P8CC20"/>
<dbReference type="GO" id="GO:0005829">
    <property type="term" value="C:cytosol"/>
    <property type="evidence" value="ECO:0007669"/>
    <property type="project" value="TreeGrafter"/>
</dbReference>
<dbReference type="EMBL" id="LKCM01000087">
    <property type="protein sequence ID" value="KPQ44447.1"/>
    <property type="molecule type" value="Genomic_DNA"/>
</dbReference>
<dbReference type="GO" id="GO:0008270">
    <property type="term" value="F:zinc ion binding"/>
    <property type="evidence" value="ECO:0007669"/>
    <property type="project" value="TreeGrafter"/>
</dbReference>
<evidence type="ECO:0000313" key="1">
    <source>
        <dbReference type="EMBL" id="KPQ44447.1"/>
    </source>
</evidence>
<dbReference type="Proteomes" id="UP000050360">
    <property type="component" value="Unassembled WGS sequence"/>
</dbReference>